<dbReference type="OrthoDB" id="6617437at2759"/>
<accession>A0A6G0YT71</accession>
<dbReference type="EMBL" id="VUJU01002489">
    <property type="protein sequence ID" value="KAF0761109.1"/>
    <property type="molecule type" value="Genomic_DNA"/>
</dbReference>
<keyword evidence="2" id="KW-1185">Reference proteome</keyword>
<evidence type="ECO:0000313" key="2">
    <source>
        <dbReference type="Proteomes" id="UP000478052"/>
    </source>
</evidence>
<proteinExistence type="predicted"/>
<dbReference type="Proteomes" id="UP000478052">
    <property type="component" value="Unassembled WGS sequence"/>
</dbReference>
<organism evidence="1 2">
    <name type="scientific">Aphis craccivora</name>
    <name type="common">Cowpea aphid</name>
    <dbReference type="NCBI Taxonomy" id="307492"/>
    <lineage>
        <taxon>Eukaryota</taxon>
        <taxon>Metazoa</taxon>
        <taxon>Ecdysozoa</taxon>
        <taxon>Arthropoda</taxon>
        <taxon>Hexapoda</taxon>
        <taxon>Insecta</taxon>
        <taxon>Pterygota</taxon>
        <taxon>Neoptera</taxon>
        <taxon>Paraneoptera</taxon>
        <taxon>Hemiptera</taxon>
        <taxon>Sternorrhyncha</taxon>
        <taxon>Aphidomorpha</taxon>
        <taxon>Aphidoidea</taxon>
        <taxon>Aphididae</taxon>
        <taxon>Aphidini</taxon>
        <taxon>Aphis</taxon>
        <taxon>Aphis</taxon>
    </lineage>
</organism>
<evidence type="ECO:0000313" key="1">
    <source>
        <dbReference type="EMBL" id="KAF0761109.1"/>
    </source>
</evidence>
<gene>
    <name evidence="1" type="ORF">FWK35_00013162</name>
</gene>
<comment type="caution">
    <text evidence="1">The sequence shown here is derived from an EMBL/GenBank/DDBJ whole genome shotgun (WGS) entry which is preliminary data.</text>
</comment>
<sequence>MFMILADFVINKISRNELFWNTKIEPFVTRFYMDLLLPEKIDSRNIAPLLSFRMVGEKSGLKKGQN</sequence>
<dbReference type="AlphaFoldDB" id="A0A6G0YT71"/>
<protein>
    <submittedName>
        <fullName evidence="1">YqaJ domain-containing protein</fullName>
    </submittedName>
</protein>
<name>A0A6G0YT71_APHCR</name>
<reference evidence="1 2" key="1">
    <citation type="submission" date="2019-08" db="EMBL/GenBank/DDBJ databases">
        <title>Whole genome of Aphis craccivora.</title>
        <authorList>
            <person name="Voronova N.V."/>
            <person name="Shulinski R.S."/>
            <person name="Bandarenka Y.V."/>
            <person name="Zhorov D.G."/>
            <person name="Warner D."/>
        </authorList>
    </citation>
    <scope>NUCLEOTIDE SEQUENCE [LARGE SCALE GENOMIC DNA]</scope>
    <source>
        <strain evidence="1">180601</strain>
        <tissue evidence="1">Whole Body</tissue>
    </source>
</reference>